<proteinExistence type="inferred from homology"/>
<feature type="domain" description="Resolvase/invertase-type recombinase catalytic" evidence="6">
    <location>
        <begin position="2"/>
        <end position="134"/>
    </location>
</feature>
<dbReference type="RefSeq" id="WP_341375022.1">
    <property type="nucleotide sequence ID" value="NZ_JBBUTF010000013.1"/>
</dbReference>
<comment type="similarity">
    <text evidence="1">Belongs to the site-specific recombinase resolvase family.</text>
</comment>
<protein>
    <submittedName>
        <fullName evidence="7">Recombinase family protein</fullName>
    </submittedName>
</protein>
<reference evidence="7 8" key="1">
    <citation type="submission" date="2024-04" db="EMBL/GenBank/DDBJ databases">
        <title>Novel species of the genus Ideonella isolated from streams.</title>
        <authorList>
            <person name="Lu H."/>
        </authorList>
    </citation>
    <scope>NUCLEOTIDE SEQUENCE [LARGE SCALE GENOMIC DNA]</scope>
    <source>
        <strain evidence="7 8">BYS139W</strain>
    </source>
</reference>
<evidence type="ECO:0000256" key="2">
    <source>
        <dbReference type="ARBA" id="ARBA00022908"/>
    </source>
</evidence>
<dbReference type="SUPFAM" id="SSF53041">
    <property type="entry name" value="Resolvase-like"/>
    <property type="match status" value="1"/>
</dbReference>
<dbReference type="SMART" id="SM00857">
    <property type="entry name" value="Resolvase"/>
    <property type="match status" value="1"/>
</dbReference>
<dbReference type="InterPro" id="IPR036162">
    <property type="entry name" value="Resolvase-like_N_sf"/>
</dbReference>
<accession>A0ABU9BEX9</accession>
<dbReference type="SUPFAM" id="SSF46689">
    <property type="entry name" value="Homeodomain-like"/>
    <property type="match status" value="1"/>
</dbReference>
<evidence type="ECO:0000259" key="6">
    <source>
        <dbReference type="PROSITE" id="PS51736"/>
    </source>
</evidence>
<dbReference type="PROSITE" id="PS00398">
    <property type="entry name" value="RECOMBINASES_2"/>
    <property type="match status" value="1"/>
</dbReference>
<dbReference type="PANTHER" id="PTHR30461:SF2">
    <property type="entry name" value="SERINE RECOMBINASE PINE-RELATED"/>
    <property type="match status" value="1"/>
</dbReference>
<dbReference type="InterPro" id="IPR009057">
    <property type="entry name" value="Homeodomain-like_sf"/>
</dbReference>
<evidence type="ECO:0000256" key="5">
    <source>
        <dbReference type="PROSITE-ProRule" id="PRU10137"/>
    </source>
</evidence>
<dbReference type="Gene3D" id="3.40.50.1390">
    <property type="entry name" value="Resolvase, N-terminal catalytic domain"/>
    <property type="match status" value="1"/>
</dbReference>
<evidence type="ECO:0000256" key="4">
    <source>
        <dbReference type="ARBA" id="ARBA00023172"/>
    </source>
</evidence>
<evidence type="ECO:0000256" key="3">
    <source>
        <dbReference type="ARBA" id="ARBA00023125"/>
    </source>
</evidence>
<dbReference type="InterPro" id="IPR006119">
    <property type="entry name" value="Resolv_N"/>
</dbReference>
<dbReference type="PROSITE" id="PS51736">
    <property type="entry name" value="RECOMBINASES_3"/>
    <property type="match status" value="1"/>
</dbReference>
<dbReference type="PROSITE" id="PS00397">
    <property type="entry name" value="RECOMBINASES_1"/>
    <property type="match status" value="1"/>
</dbReference>
<evidence type="ECO:0000313" key="7">
    <source>
        <dbReference type="EMBL" id="MEK8027245.1"/>
    </source>
</evidence>
<comment type="caution">
    <text evidence="7">The sequence shown here is derived from an EMBL/GenBank/DDBJ whole genome shotgun (WGS) entry which is preliminary data.</text>
</comment>
<dbReference type="InterPro" id="IPR006118">
    <property type="entry name" value="Recombinase_CS"/>
</dbReference>
<keyword evidence="2" id="KW-0229">DNA integration</keyword>
<dbReference type="CDD" id="cd03768">
    <property type="entry name" value="SR_ResInv"/>
    <property type="match status" value="1"/>
</dbReference>
<dbReference type="Pfam" id="PF13384">
    <property type="entry name" value="HTH_23"/>
    <property type="match status" value="1"/>
</dbReference>
<evidence type="ECO:0000313" key="8">
    <source>
        <dbReference type="Proteomes" id="UP001368500"/>
    </source>
</evidence>
<evidence type="ECO:0000256" key="1">
    <source>
        <dbReference type="ARBA" id="ARBA00009913"/>
    </source>
</evidence>
<dbReference type="EMBL" id="JBBUTF010000013">
    <property type="protein sequence ID" value="MEK8027245.1"/>
    <property type="molecule type" value="Genomic_DNA"/>
</dbReference>
<keyword evidence="3" id="KW-0238">DNA-binding</keyword>
<gene>
    <name evidence="7" type="ORF">AACH11_14865</name>
</gene>
<sequence>MALVGYARVSTQDQDTRVQSSALRAAGVRDVVSETRSGAEARPALEALLTRLQPGDVLIVYKVDRLARSLADLLRVLQAVTSAGATFRSLTEPLETATPAGRMMVQMLGAFAEFERAIIRERCAAGMAEARRAGVRFGRPPILTSAQRAECADLARQGATLSAIARRFGIHPDTVRRAIAKA</sequence>
<dbReference type="Proteomes" id="UP001368500">
    <property type="component" value="Unassembled WGS sequence"/>
</dbReference>
<keyword evidence="8" id="KW-1185">Reference proteome</keyword>
<keyword evidence="4" id="KW-0233">DNA recombination</keyword>
<feature type="active site" description="O-(5'-phospho-DNA)-serine intermediate" evidence="5">
    <location>
        <position position="10"/>
    </location>
</feature>
<dbReference type="Pfam" id="PF00239">
    <property type="entry name" value="Resolvase"/>
    <property type="match status" value="1"/>
</dbReference>
<name>A0ABU9BEX9_9BURK</name>
<dbReference type="Gene3D" id="1.10.10.60">
    <property type="entry name" value="Homeodomain-like"/>
    <property type="match status" value="1"/>
</dbReference>
<dbReference type="PANTHER" id="PTHR30461">
    <property type="entry name" value="DNA-INVERTASE FROM LAMBDOID PROPHAGE"/>
    <property type="match status" value="1"/>
</dbReference>
<dbReference type="InterPro" id="IPR050639">
    <property type="entry name" value="SSR_resolvase"/>
</dbReference>
<organism evidence="7 8">
    <name type="scientific">Pseudaquabacterium rugosum</name>
    <dbReference type="NCBI Taxonomy" id="2984194"/>
    <lineage>
        <taxon>Bacteria</taxon>
        <taxon>Pseudomonadati</taxon>
        <taxon>Pseudomonadota</taxon>
        <taxon>Betaproteobacteria</taxon>
        <taxon>Burkholderiales</taxon>
        <taxon>Sphaerotilaceae</taxon>
        <taxon>Pseudaquabacterium</taxon>
    </lineage>
</organism>